<dbReference type="Proteomes" id="UP001074726">
    <property type="component" value="Unassembled WGS sequence"/>
</dbReference>
<comment type="caution">
    <text evidence="1">The sequence shown here is derived from an EMBL/GenBank/DDBJ whole genome shotgun (WGS) entry which is preliminary data.</text>
</comment>
<accession>A0ABT4CEJ5</accession>
<reference evidence="1" key="1">
    <citation type="submission" date="2022-08" db="EMBL/GenBank/DDBJ databases">
        <title>Genome sequencing of Nocardioides sp. STR2.</title>
        <authorList>
            <person name="So Y."/>
        </authorList>
    </citation>
    <scope>NUCLEOTIDE SEQUENCE</scope>
    <source>
        <strain evidence="1">STR2</strain>
    </source>
</reference>
<organism evidence="1 2">
    <name type="scientific">Nocardioides pini</name>
    <dbReference type="NCBI Taxonomy" id="2975053"/>
    <lineage>
        <taxon>Bacteria</taxon>
        <taxon>Bacillati</taxon>
        <taxon>Actinomycetota</taxon>
        <taxon>Actinomycetes</taxon>
        <taxon>Propionibacteriales</taxon>
        <taxon>Nocardioidaceae</taxon>
        <taxon>Nocardioides</taxon>
    </lineage>
</organism>
<keyword evidence="2" id="KW-1185">Reference proteome</keyword>
<proteinExistence type="predicted"/>
<name>A0ABT4CEJ5_9ACTN</name>
<sequence length="50" mass="5942">MPDDEGSRRGPDGRWIQHRHDSYDAALADARTMTDRRVLVVRLPEERNWH</sequence>
<dbReference type="RefSeq" id="WP_268112355.1">
    <property type="nucleotide sequence ID" value="NZ_JAPPUX010000004.1"/>
</dbReference>
<evidence type="ECO:0000313" key="2">
    <source>
        <dbReference type="Proteomes" id="UP001074726"/>
    </source>
</evidence>
<protein>
    <submittedName>
        <fullName evidence="1">Uncharacterized protein</fullName>
    </submittedName>
</protein>
<gene>
    <name evidence="1" type="ORF">NYO98_13990</name>
</gene>
<dbReference type="EMBL" id="JAPPUX010000004">
    <property type="protein sequence ID" value="MCY4727395.1"/>
    <property type="molecule type" value="Genomic_DNA"/>
</dbReference>
<evidence type="ECO:0000313" key="1">
    <source>
        <dbReference type="EMBL" id="MCY4727395.1"/>
    </source>
</evidence>